<dbReference type="GO" id="GO:0006096">
    <property type="term" value="P:glycolytic process"/>
    <property type="evidence" value="ECO:0007669"/>
    <property type="project" value="UniProtKB-KW"/>
</dbReference>
<dbReference type="Gene3D" id="3.40.50.1240">
    <property type="entry name" value="Phosphoglycerate mutase-like"/>
    <property type="match status" value="1"/>
</dbReference>
<dbReference type="EMBL" id="CM000780">
    <property type="protein sequence ID" value="AQK56514.1"/>
    <property type="molecule type" value="Genomic_DNA"/>
</dbReference>
<name>A0A1D6QEF7_MAIZE</name>
<dbReference type="AlphaFoldDB" id="A0A1D6QEF7"/>
<keyword evidence="4" id="KW-0413">Isomerase</keyword>
<evidence type="ECO:0000256" key="1">
    <source>
        <dbReference type="ARBA" id="ARBA00006717"/>
    </source>
</evidence>
<dbReference type="PANTHER" id="PTHR11931">
    <property type="entry name" value="PHOSPHOGLYCERATE MUTASE"/>
    <property type="match status" value="1"/>
</dbReference>
<feature type="binding site" evidence="5">
    <location>
        <begin position="52"/>
        <end position="55"/>
    </location>
    <ligand>
        <name>substrate</name>
    </ligand>
</feature>
<comment type="similarity">
    <text evidence="1">Belongs to the phosphoglycerate mutase family. BPG-dependent PGAM subfamily.</text>
</comment>
<sequence length="182" mass="21201">MTAMLAMMQHRRKKVPIILHNESEQAHMWSQIYSEETKKQSIPVITAWQLNERMYGELQGLNKQETADRFGKEQVHEWRRSYDIPPPNGESLEMCAERAVAYFKDQVRILSDTVVLAELSFLHVSLHHTKVRCCKIWSRNYGSRQLSLPTNSKSVSIDIAQVQYQTQPCIAPQYFFALNFVV</sequence>
<dbReference type="SUPFAM" id="SSF53254">
    <property type="entry name" value="Phosphoglycerate mutase-like"/>
    <property type="match status" value="1"/>
</dbReference>
<evidence type="ECO:0000256" key="3">
    <source>
        <dbReference type="ARBA" id="ARBA00023152"/>
    </source>
</evidence>
<reference evidence="6" key="1">
    <citation type="submission" date="2015-12" db="EMBL/GenBank/DDBJ databases">
        <title>Update maize B73 reference genome by single molecule sequencing technologies.</title>
        <authorList>
            <consortium name="Maize Genome Sequencing Project"/>
            <person name="Ware D."/>
        </authorList>
    </citation>
    <scope>NUCLEOTIDE SEQUENCE</scope>
    <source>
        <tissue evidence="6">Seedling</tissue>
    </source>
</reference>
<gene>
    <name evidence="6" type="ORF">ZEAMMB73_Zm00001d052233</name>
</gene>
<evidence type="ECO:0000256" key="4">
    <source>
        <dbReference type="ARBA" id="ARBA00023235"/>
    </source>
</evidence>
<proteinExistence type="inferred from homology"/>
<dbReference type="EC" id="5.4.2.11" evidence="2"/>
<evidence type="ECO:0000256" key="2">
    <source>
        <dbReference type="ARBA" id="ARBA00012028"/>
    </source>
</evidence>
<evidence type="ECO:0000256" key="5">
    <source>
        <dbReference type="PIRSR" id="PIRSR613078-2"/>
    </source>
</evidence>
<organism evidence="6">
    <name type="scientific">Zea mays</name>
    <name type="common">Maize</name>
    <dbReference type="NCBI Taxonomy" id="4577"/>
    <lineage>
        <taxon>Eukaryota</taxon>
        <taxon>Viridiplantae</taxon>
        <taxon>Streptophyta</taxon>
        <taxon>Embryophyta</taxon>
        <taxon>Tracheophyta</taxon>
        <taxon>Spermatophyta</taxon>
        <taxon>Magnoliopsida</taxon>
        <taxon>Liliopsida</taxon>
        <taxon>Poales</taxon>
        <taxon>Poaceae</taxon>
        <taxon>PACMAD clade</taxon>
        <taxon>Panicoideae</taxon>
        <taxon>Andropogonodae</taxon>
        <taxon>Andropogoneae</taxon>
        <taxon>Tripsacinae</taxon>
        <taxon>Zea</taxon>
    </lineage>
</organism>
<dbReference type="ExpressionAtlas" id="A0A1D6QEF7">
    <property type="expression patterns" value="baseline and differential"/>
</dbReference>
<dbReference type="InterPro" id="IPR029033">
    <property type="entry name" value="His_PPase_superfam"/>
</dbReference>
<keyword evidence="3" id="KW-0324">Glycolysis</keyword>
<dbReference type="Pfam" id="PF00300">
    <property type="entry name" value="His_Phos_1"/>
    <property type="match status" value="1"/>
</dbReference>
<dbReference type="GO" id="GO:0004619">
    <property type="term" value="F:phosphoglycerate mutase activity"/>
    <property type="evidence" value="ECO:0007669"/>
    <property type="project" value="UniProtKB-EC"/>
</dbReference>
<dbReference type="InterPro" id="IPR005952">
    <property type="entry name" value="Phosphogly_mut1"/>
</dbReference>
<protein>
    <recommendedName>
        <fullName evidence="2">phosphoglycerate mutase (2,3-diphosphoglycerate-dependent)</fullName>
        <ecNumber evidence="2">5.4.2.11</ecNumber>
    </recommendedName>
</protein>
<feature type="binding site" evidence="5">
    <location>
        <position position="63"/>
    </location>
    <ligand>
        <name>substrate</name>
    </ligand>
</feature>
<dbReference type="InterPro" id="IPR013078">
    <property type="entry name" value="His_Pase_superF_clade-1"/>
</dbReference>
<accession>A0A1D6QEF7</accession>
<evidence type="ECO:0000313" key="6">
    <source>
        <dbReference type="EMBL" id="AQK56514.1"/>
    </source>
</evidence>
<feature type="binding site" evidence="5">
    <location>
        <begin position="79"/>
        <end position="80"/>
    </location>
    <ligand>
        <name>substrate</name>
    </ligand>
</feature>